<dbReference type="GO" id="GO:0003743">
    <property type="term" value="F:translation initiation factor activity"/>
    <property type="evidence" value="ECO:0007669"/>
    <property type="project" value="UniProtKB-UniRule"/>
</dbReference>
<dbReference type="HAMAP" id="MF_00216">
    <property type="entry name" value="aIF_1A"/>
    <property type="match status" value="1"/>
</dbReference>
<evidence type="ECO:0000313" key="5">
    <source>
        <dbReference type="EMBL" id="HIK00087.1"/>
    </source>
</evidence>
<dbReference type="PANTHER" id="PTHR21668">
    <property type="entry name" value="EIF-1A"/>
    <property type="match status" value="1"/>
</dbReference>
<protein>
    <recommendedName>
        <fullName evidence="2">Translation initiation factor 1A</fullName>
        <shortName evidence="2">aIF-1A</shortName>
    </recommendedName>
</protein>
<feature type="domain" description="S1-like" evidence="4">
    <location>
        <begin position="48"/>
        <end position="122"/>
    </location>
</feature>
<dbReference type="NCBIfam" id="NF003084">
    <property type="entry name" value="PRK04012.1-3"/>
    <property type="match status" value="1"/>
</dbReference>
<evidence type="ECO:0000256" key="2">
    <source>
        <dbReference type="HAMAP-Rule" id="MF_00216"/>
    </source>
</evidence>
<keyword evidence="2 3" id="KW-0648">Protein biosynthesis</keyword>
<dbReference type="AlphaFoldDB" id="A0A832V316"/>
<dbReference type="CDD" id="cd05793">
    <property type="entry name" value="S1_IF1A"/>
    <property type="match status" value="1"/>
</dbReference>
<sequence length="141" mass="16362">MEQKKQLTEKEEQEVFDAYEEGFEEVARGKISTPARPAAGGGIPEEFIRIRLPNSKNREVIGVVLEDYGQKLLVKCMDGYTRTCRIPGKIRYKVYINPGDFVLIQKWVVQSNEKGDYLYRYTRTQVNHLIKKGFLKESDLQ</sequence>
<dbReference type="Pfam" id="PF01176">
    <property type="entry name" value="eIF-1a"/>
    <property type="match status" value="1"/>
</dbReference>
<comment type="similarity">
    <text evidence="2">Belongs to the eIF-1A family.</text>
</comment>
<reference evidence="5 6" key="1">
    <citation type="journal article" name="Nat. Commun.">
        <title>Undinarchaeota illuminate DPANN phylogeny and the impact of gene transfer on archaeal evolution.</title>
        <authorList>
            <person name="Dombrowski N."/>
            <person name="Williams T.A."/>
            <person name="Sun J."/>
            <person name="Woodcroft B.J."/>
            <person name="Lee J.H."/>
            <person name="Minh B.Q."/>
            <person name="Rinke C."/>
            <person name="Spang A."/>
        </authorList>
    </citation>
    <scope>NUCLEOTIDE SEQUENCE [LARGE SCALE GENOMIC DNA]</scope>
    <source>
        <strain evidence="5">MAG_bin1129</strain>
    </source>
</reference>
<evidence type="ECO:0000256" key="3">
    <source>
        <dbReference type="PROSITE-ProRule" id="PRU00181"/>
    </source>
</evidence>
<accession>A0A832V316</accession>
<dbReference type="SMART" id="SM00652">
    <property type="entry name" value="eIF1a"/>
    <property type="match status" value="1"/>
</dbReference>
<comment type="caution">
    <text evidence="5">The sequence shown here is derived from an EMBL/GenBank/DDBJ whole genome shotgun (WGS) entry which is preliminary data.</text>
</comment>
<dbReference type="SUPFAM" id="SSF50249">
    <property type="entry name" value="Nucleic acid-binding proteins"/>
    <property type="match status" value="1"/>
</dbReference>
<dbReference type="InterPro" id="IPR012340">
    <property type="entry name" value="NA-bd_OB-fold"/>
</dbReference>
<evidence type="ECO:0000259" key="4">
    <source>
        <dbReference type="PROSITE" id="PS50832"/>
    </source>
</evidence>
<gene>
    <name evidence="2" type="primary">eif1a</name>
    <name evidence="5" type="ORF">H1016_00925</name>
</gene>
<comment type="function">
    <text evidence="1 2">Seems to be required for maximal rate of protein biosynthesis. Enhances ribosome dissociation into subunits and stabilizes the binding of the initiator Met-tRNA(I) to 40 S ribosomal subunits.</text>
</comment>
<dbReference type="InterPro" id="IPR006196">
    <property type="entry name" value="RNA-binding_domain_S1_IF1"/>
</dbReference>
<dbReference type="Proteomes" id="UP000646946">
    <property type="component" value="Unassembled WGS sequence"/>
</dbReference>
<organism evidence="5 6">
    <name type="scientific">Candidatus Naiadarchaeum limnaeum</name>
    <dbReference type="NCBI Taxonomy" id="2756139"/>
    <lineage>
        <taxon>Archaea</taxon>
        <taxon>Candidatus Undinarchaeota</taxon>
        <taxon>Candidatus Undinarchaeia</taxon>
        <taxon>Candidatus Naiadarchaeales</taxon>
        <taxon>Candidatus Naiadarchaeaceae</taxon>
        <taxon>Candidatus Naiadarchaeum</taxon>
    </lineage>
</organism>
<evidence type="ECO:0000313" key="6">
    <source>
        <dbReference type="Proteomes" id="UP000646946"/>
    </source>
</evidence>
<dbReference type="InterPro" id="IPR001253">
    <property type="entry name" value="TIF_eIF-1A"/>
</dbReference>
<keyword evidence="2 3" id="KW-0396">Initiation factor</keyword>
<dbReference type="Gene3D" id="2.40.50.140">
    <property type="entry name" value="Nucleic acid-binding proteins"/>
    <property type="match status" value="1"/>
</dbReference>
<name>A0A832V316_9ARCH</name>
<proteinExistence type="inferred from homology"/>
<dbReference type="EMBL" id="DVAB01000008">
    <property type="protein sequence ID" value="HIK00087.1"/>
    <property type="molecule type" value="Genomic_DNA"/>
</dbReference>
<evidence type="ECO:0000256" key="1">
    <source>
        <dbReference type="ARBA" id="ARBA00025502"/>
    </source>
</evidence>
<keyword evidence="6" id="KW-1185">Reference proteome</keyword>
<dbReference type="PROSITE" id="PS50832">
    <property type="entry name" value="S1_IF1_TYPE"/>
    <property type="match status" value="1"/>
</dbReference>
<dbReference type="GO" id="GO:0003723">
    <property type="term" value="F:RNA binding"/>
    <property type="evidence" value="ECO:0007669"/>
    <property type="project" value="InterPro"/>
</dbReference>